<name>A0A1I9LQX4_ARATH</name>
<organism evidence="3 4">
    <name type="scientific">Arabidopsis thaliana</name>
    <name type="common">Mouse-ear cress</name>
    <dbReference type="NCBI Taxonomy" id="3702"/>
    <lineage>
        <taxon>Eukaryota</taxon>
        <taxon>Viridiplantae</taxon>
        <taxon>Streptophyta</taxon>
        <taxon>Embryophyta</taxon>
        <taxon>Tracheophyta</taxon>
        <taxon>Spermatophyta</taxon>
        <taxon>Magnoliopsida</taxon>
        <taxon>eudicotyledons</taxon>
        <taxon>Gunneridae</taxon>
        <taxon>Pentapetalae</taxon>
        <taxon>rosids</taxon>
        <taxon>malvids</taxon>
        <taxon>Brassicales</taxon>
        <taxon>Brassicaceae</taxon>
        <taxon>Camelineae</taxon>
        <taxon>Arabidopsis</taxon>
    </lineage>
</organism>
<gene>
    <name evidence="2 3" type="ordered locus">At3g29639</name>
</gene>
<reference evidence="3 4" key="1">
    <citation type="journal article" date="2000" name="Nature">
        <title>Sequence and analysis of chromosome 3 of the plant Arabidopsis thaliana.</title>
        <authorList>
            <consortium name="European Union Chromosome 3 Arabidopsis Sequencing Consortium"/>
            <consortium name="Institute for Genomic Research"/>
            <consortium name="Kazusa DNA Research Institute"/>
            <person name="Salanoubat M."/>
            <person name="Lemcke K."/>
            <person name="Rieger M."/>
            <person name="Ansorge W."/>
            <person name="Unseld M."/>
            <person name="Fartmann B."/>
            <person name="Valle G."/>
            <person name="Blocker H."/>
            <person name="Perez-Alonso M."/>
            <person name="Obermaier B."/>
            <person name="Delseny M."/>
            <person name="Boutry M."/>
            <person name="Grivell L.A."/>
            <person name="Mache R."/>
            <person name="Puigdomenech P."/>
            <person name="De Simone V."/>
            <person name="Choisne N."/>
            <person name="Artiguenave F."/>
            <person name="Robert C."/>
            <person name="Brottier P."/>
            <person name="Wincker P."/>
            <person name="Cattolico L."/>
            <person name="Weissenbach J."/>
            <person name="Saurin W."/>
            <person name="Quetier F."/>
            <person name="Schafer M."/>
            <person name="Muller-Auer S."/>
            <person name="Gabel C."/>
            <person name="Fuchs M."/>
            <person name="Benes V."/>
            <person name="Wurmbach E."/>
            <person name="Drzonek H."/>
            <person name="Erfle H."/>
            <person name="Jordan N."/>
            <person name="Bangert S."/>
            <person name="Wiedelmann R."/>
            <person name="Kranz H."/>
            <person name="Voss H."/>
            <person name="Holland R."/>
            <person name="Brandt P."/>
            <person name="Nyakatura G."/>
            <person name="Vezzi A."/>
            <person name="D'Angelo M."/>
            <person name="Pallavicini A."/>
            <person name="Toppo S."/>
            <person name="Simionati B."/>
            <person name="Conrad A."/>
            <person name="Hornischer K."/>
            <person name="Kauer G."/>
            <person name="Lohnert T.H."/>
            <person name="Nordsiek G."/>
            <person name="Reichelt J."/>
            <person name="Scharfe M."/>
            <person name="Schon O."/>
            <person name="Bargues M."/>
            <person name="Terol J."/>
            <person name="Climent J."/>
            <person name="Navarro P."/>
            <person name="Collado C."/>
            <person name="Perez-Perez A."/>
            <person name="Ottenwalder B."/>
            <person name="Duchemin D."/>
            <person name="Cooke R."/>
            <person name="Laudie M."/>
            <person name="Berger-Llauro C."/>
            <person name="Purnelle B."/>
            <person name="Masuy D."/>
            <person name="de Haan M."/>
            <person name="Maarse A.C."/>
            <person name="Alcaraz J.P."/>
            <person name="Cottet A."/>
            <person name="Casacuberta E."/>
            <person name="Monfort A."/>
            <person name="Argiriou A."/>
            <person name="flores M."/>
            <person name="Liguori R."/>
            <person name="Vitale D."/>
            <person name="Mannhaupt G."/>
            <person name="Haase D."/>
            <person name="Schoof H."/>
            <person name="Rudd S."/>
            <person name="Zaccaria P."/>
            <person name="Mewes H.W."/>
            <person name="Mayer K.F."/>
            <person name="Kaul S."/>
            <person name="Town C.D."/>
            <person name="Koo H.L."/>
            <person name="Tallon L.J."/>
            <person name="Jenkins J."/>
            <person name="Rooney T."/>
            <person name="Rizzo M."/>
            <person name="Walts A."/>
            <person name="Utterback T."/>
            <person name="Fujii C.Y."/>
            <person name="Shea T.P."/>
            <person name="Creasy T.H."/>
            <person name="Haas B."/>
            <person name="Maiti R."/>
            <person name="Wu D."/>
            <person name="Peterson J."/>
            <person name="Van Aken S."/>
            <person name="Pai G."/>
            <person name="Militscher J."/>
            <person name="Sellers P."/>
            <person name="Gill J.E."/>
            <person name="Feldblyum T.V."/>
            <person name="Preuss D."/>
            <person name="Lin X."/>
            <person name="Nierman W.C."/>
            <person name="Salzberg S.L."/>
            <person name="White O."/>
            <person name="Venter J.C."/>
            <person name="Fraser C.M."/>
            <person name="Kaneko T."/>
            <person name="Nakamura Y."/>
            <person name="Sato S."/>
            <person name="Kato T."/>
            <person name="Asamizu E."/>
            <person name="Sasamoto S."/>
            <person name="Kimura T."/>
            <person name="Idesawa K."/>
            <person name="Kawashima K."/>
            <person name="Kishida Y."/>
            <person name="Kiyokawa C."/>
            <person name="Kohara M."/>
            <person name="Matsumoto M."/>
            <person name="Matsuno A."/>
            <person name="Muraki A."/>
            <person name="Nakayama S."/>
            <person name="Nakazaki N."/>
            <person name="Shinpo S."/>
            <person name="Takeuchi C."/>
            <person name="Wada T."/>
            <person name="Watanabe A."/>
            <person name="Yamada M."/>
            <person name="Yasuda M."/>
            <person name="Tabata S."/>
        </authorList>
    </citation>
    <scope>NUCLEOTIDE SEQUENCE [LARGE SCALE GENOMIC DNA]</scope>
    <source>
        <strain evidence="4">cv. Columbia</strain>
    </source>
</reference>
<proteinExistence type="predicted"/>
<dbReference type="Proteomes" id="UP000006548">
    <property type="component" value="Chromosome 3"/>
</dbReference>
<keyword evidence="4" id="KW-1185">Reference proteome</keyword>
<evidence type="ECO:0000259" key="1">
    <source>
        <dbReference type="Pfam" id="PF07744"/>
    </source>
</evidence>
<evidence type="ECO:0000313" key="2">
    <source>
        <dbReference type="Araport" id="AT3G29639"/>
    </source>
</evidence>
<dbReference type="EMBL" id="CP002686">
    <property type="protein sequence ID" value="ANM64982.1"/>
    <property type="molecule type" value="Genomic_DNA"/>
</dbReference>
<protein>
    <recommendedName>
        <fullName evidence="1">Spen paralogue and orthologue SPOC C-terminal domain-containing protein</fullName>
    </recommendedName>
</protein>
<dbReference type="TAIR" id="AT3G29639"/>
<sequence>MGWLLQLSMSSVVPVAGIFKSGEKAETSEWPAMVEVKRRVRLSGFGKFIQELPKSRTRALMKAKRLQLNTSHVCVTGMGTRFMYAEHQLYRFGSNFVLNPSKEKGCQFSFIMSLYMSFCVCGGHIE</sequence>
<dbReference type="ExpressionAtlas" id="A0A1I9LQX4">
    <property type="expression patterns" value="baseline and differential"/>
</dbReference>
<feature type="domain" description="Spen paralogue and orthologue SPOC C-terminal" evidence="1">
    <location>
        <begin position="5"/>
        <end position="61"/>
    </location>
</feature>
<dbReference type="RefSeq" id="NP_001326982.1">
    <property type="nucleotide sequence ID" value="NM_001339032.1"/>
</dbReference>
<evidence type="ECO:0000313" key="4">
    <source>
        <dbReference type="Proteomes" id="UP000006548"/>
    </source>
</evidence>
<reference evidence="4" key="2">
    <citation type="journal article" date="2017" name="Plant J.">
        <title>Araport11: a complete reannotation of the Arabidopsis thaliana reference genome.</title>
        <authorList>
            <person name="Cheng C.Y."/>
            <person name="Krishnakumar V."/>
            <person name="Chan A.P."/>
            <person name="Thibaud-Nissen F."/>
            <person name="Schobel S."/>
            <person name="Town C.D."/>
        </authorList>
    </citation>
    <scope>GENOME REANNOTATION</scope>
    <source>
        <strain evidence="4">cv. Columbia</strain>
    </source>
</reference>
<dbReference type="Pfam" id="PF07744">
    <property type="entry name" value="SPOC"/>
    <property type="match status" value="1"/>
</dbReference>
<dbReference type="Araport" id="AT3G29639"/>
<dbReference type="GeneID" id="5008042"/>
<dbReference type="AlphaFoldDB" id="A0A1I9LQX4"/>
<accession>A0A1I9LQX4</accession>
<dbReference type="InterPro" id="IPR012921">
    <property type="entry name" value="SPOC_C"/>
</dbReference>
<evidence type="ECO:0000313" key="3">
    <source>
        <dbReference type="EMBL" id="ANM64982.1"/>
    </source>
</evidence>